<feature type="compositionally biased region" description="Low complexity" evidence="1">
    <location>
        <begin position="370"/>
        <end position="384"/>
    </location>
</feature>
<evidence type="ECO:0000313" key="2">
    <source>
        <dbReference type="EMBL" id="QGX99333.1"/>
    </source>
</evidence>
<dbReference type="AlphaFoldDB" id="A0A6I6ITV1"/>
<dbReference type="Proteomes" id="UP000428330">
    <property type="component" value="Chromosome"/>
</dbReference>
<organism evidence="2 3">
    <name type="scientific">Roseovarius faecimaris</name>
    <dbReference type="NCBI Taxonomy" id="2494550"/>
    <lineage>
        <taxon>Bacteria</taxon>
        <taxon>Pseudomonadati</taxon>
        <taxon>Pseudomonadota</taxon>
        <taxon>Alphaproteobacteria</taxon>
        <taxon>Rhodobacterales</taxon>
        <taxon>Roseobacteraceae</taxon>
        <taxon>Roseovarius</taxon>
    </lineage>
</organism>
<dbReference type="RefSeq" id="WP_157708015.1">
    <property type="nucleotide sequence ID" value="NZ_CP034348.1"/>
</dbReference>
<evidence type="ECO:0000313" key="3">
    <source>
        <dbReference type="Proteomes" id="UP000428330"/>
    </source>
</evidence>
<keyword evidence="3" id="KW-1185">Reference proteome</keyword>
<dbReference type="KEGG" id="rom:EI983_14110"/>
<dbReference type="OrthoDB" id="517757at2"/>
<feature type="region of interest" description="Disordered" evidence="1">
    <location>
        <begin position="369"/>
        <end position="394"/>
    </location>
</feature>
<sequence>MTHAADPYAAARVLGEAEAALGQSAAFAALPGTEREALRSKIERVRGALTASPQTLAPADPYETDIFARPMLGPQTGYGAPAAPAPAAEDPAAIGPAGQKSLLRTVSDLPAAAGAMSEELDFASFVASLVHGTFDAIVDSSIRQMEAFASLVSSLAQTVEDFSANNVSTNQVRDWLIEKYPADLQLVLPTTLAEQPRVVPRQKDGDWGASPVWLEDYDLDGEDLSEELIETQLIPQARLRLGEDRMRTLASMALLGMHKVKVERGEISARIRIRAKAADQALVHYAQSQDPAQQQSSWSARPGFSAPTAQAMISTAVNAQSDAAIAAELQGEVKIVFGSETVPLDSFVSDAQKVLLERTARTVNAPVSRVPDQTTQSVTTTPVQIEAPSDGGQT</sequence>
<reference evidence="3" key="1">
    <citation type="submission" date="2018-12" db="EMBL/GenBank/DDBJ databases">
        <title>Complete genome sequence of Roseovarius sp. MME-070.</title>
        <authorList>
            <person name="Nam Y.-D."/>
            <person name="Kang J."/>
            <person name="Chung W.-H."/>
            <person name="Park Y.S."/>
        </authorList>
    </citation>
    <scope>NUCLEOTIDE SEQUENCE [LARGE SCALE GENOMIC DNA]</scope>
    <source>
        <strain evidence="3">MME-070</strain>
    </source>
</reference>
<dbReference type="EMBL" id="CP034348">
    <property type="protein sequence ID" value="QGX99333.1"/>
    <property type="molecule type" value="Genomic_DNA"/>
</dbReference>
<protein>
    <submittedName>
        <fullName evidence="2">Uncharacterized protein</fullName>
    </submittedName>
</protein>
<name>A0A6I6ITV1_9RHOB</name>
<accession>A0A6I6ITV1</accession>
<evidence type="ECO:0000256" key="1">
    <source>
        <dbReference type="SAM" id="MobiDB-lite"/>
    </source>
</evidence>
<proteinExistence type="predicted"/>
<gene>
    <name evidence="2" type="ORF">EI983_14110</name>
</gene>